<reference evidence="1 2" key="1">
    <citation type="submission" date="2020-06" db="EMBL/GenBank/DDBJ databases">
        <title>Transcriptomic and genomic resources for Thalictrum thalictroides and T. hernandezii: Facilitating candidate gene discovery in an emerging model plant lineage.</title>
        <authorList>
            <person name="Arias T."/>
            <person name="Riano-Pachon D.M."/>
            <person name="Di Stilio V.S."/>
        </authorList>
    </citation>
    <scope>NUCLEOTIDE SEQUENCE [LARGE SCALE GENOMIC DNA]</scope>
    <source>
        <strain evidence="2">cv. WT478/WT964</strain>
        <tissue evidence="1">Leaves</tissue>
    </source>
</reference>
<proteinExistence type="predicted"/>
<dbReference type="AlphaFoldDB" id="A0A7J6W4A5"/>
<dbReference type="Proteomes" id="UP000554482">
    <property type="component" value="Unassembled WGS sequence"/>
</dbReference>
<name>A0A7J6W4A5_THATH</name>
<gene>
    <name evidence="1" type="ORF">FRX31_018202</name>
</gene>
<accession>A0A7J6W4A5</accession>
<keyword evidence="2" id="KW-1185">Reference proteome</keyword>
<sequence length="138" mass="15567">MDLSLVLTTIYWLTDSDSWGSYCMTITWEIWKARCQTVFSNVQSDPRTIAGHIDMIVDRQLNLRSTSTVNQNFHSQHGLIWIPPLQENLKLNVDITFISPDFDIGFGIGFILRNHLGIFQSAGCQRGGATSAEEAECK</sequence>
<evidence type="ECO:0000313" key="2">
    <source>
        <dbReference type="Proteomes" id="UP000554482"/>
    </source>
</evidence>
<dbReference type="EMBL" id="JABWDY010021713">
    <property type="protein sequence ID" value="KAF5192209.1"/>
    <property type="molecule type" value="Genomic_DNA"/>
</dbReference>
<dbReference type="OrthoDB" id="1906820at2759"/>
<protein>
    <submittedName>
        <fullName evidence="1">Uncharacterized protein</fullName>
    </submittedName>
</protein>
<organism evidence="1 2">
    <name type="scientific">Thalictrum thalictroides</name>
    <name type="common">Rue-anemone</name>
    <name type="synonym">Anemone thalictroides</name>
    <dbReference type="NCBI Taxonomy" id="46969"/>
    <lineage>
        <taxon>Eukaryota</taxon>
        <taxon>Viridiplantae</taxon>
        <taxon>Streptophyta</taxon>
        <taxon>Embryophyta</taxon>
        <taxon>Tracheophyta</taxon>
        <taxon>Spermatophyta</taxon>
        <taxon>Magnoliopsida</taxon>
        <taxon>Ranunculales</taxon>
        <taxon>Ranunculaceae</taxon>
        <taxon>Thalictroideae</taxon>
        <taxon>Thalictrum</taxon>
    </lineage>
</organism>
<comment type="caution">
    <text evidence="1">The sequence shown here is derived from an EMBL/GenBank/DDBJ whole genome shotgun (WGS) entry which is preliminary data.</text>
</comment>
<evidence type="ECO:0000313" key="1">
    <source>
        <dbReference type="EMBL" id="KAF5192209.1"/>
    </source>
</evidence>